<evidence type="ECO:0000313" key="2">
    <source>
        <dbReference type="EMBL" id="PVZ72284.1"/>
    </source>
</evidence>
<evidence type="ECO:0000256" key="1">
    <source>
        <dbReference type="SAM" id="SignalP"/>
    </source>
</evidence>
<dbReference type="Proteomes" id="UP000244906">
    <property type="component" value="Unassembled WGS sequence"/>
</dbReference>
<evidence type="ECO:0000313" key="3">
    <source>
        <dbReference type="Proteomes" id="UP000244906"/>
    </source>
</evidence>
<name>A0A2V1GZ09_9GAMM</name>
<protein>
    <recommendedName>
        <fullName evidence="4">Porin domain-containing protein</fullName>
    </recommendedName>
</protein>
<gene>
    <name evidence="2" type="ORF">DC094_04530</name>
</gene>
<dbReference type="AlphaFoldDB" id="A0A2V1GZ09"/>
<comment type="caution">
    <text evidence="2">The sequence shown here is derived from an EMBL/GenBank/DDBJ whole genome shotgun (WGS) entry which is preliminary data.</text>
</comment>
<organism evidence="2 3">
    <name type="scientific">Pelagibaculum spongiae</name>
    <dbReference type="NCBI Taxonomy" id="2080658"/>
    <lineage>
        <taxon>Bacteria</taxon>
        <taxon>Pseudomonadati</taxon>
        <taxon>Pseudomonadota</taxon>
        <taxon>Gammaproteobacteria</taxon>
        <taxon>Oceanospirillales</taxon>
        <taxon>Pelagibaculum</taxon>
    </lineage>
</organism>
<keyword evidence="3" id="KW-1185">Reference proteome</keyword>
<reference evidence="2 3" key="1">
    <citation type="submission" date="2018-04" db="EMBL/GenBank/DDBJ databases">
        <title>Thalassorhabdus spongiae gen. nov., sp. nov., isolated from a marine sponge in South-West Iceland.</title>
        <authorList>
            <person name="Knobloch S."/>
            <person name="Daussin A."/>
            <person name="Johannsson R."/>
            <person name="Marteinsson V.T."/>
        </authorList>
    </citation>
    <scope>NUCLEOTIDE SEQUENCE [LARGE SCALE GENOMIC DNA]</scope>
    <source>
        <strain evidence="2 3">Hp12</strain>
    </source>
</reference>
<feature type="chain" id="PRO_5015890239" description="Porin domain-containing protein" evidence="1">
    <location>
        <begin position="28"/>
        <end position="359"/>
    </location>
</feature>
<evidence type="ECO:0008006" key="4">
    <source>
        <dbReference type="Google" id="ProtNLM"/>
    </source>
</evidence>
<keyword evidence="1" id="KW-0732">Signal</keyword>
<feature type="signal peptide" evidence="1">
    <location>
        <begin position="1"/>
        <end position="27"/>
    </location>
</feature>
<proteinExistence type="predicted"/>
<dbReference type="EMBL" id="QDDL01000001">
    <property type="protein sequence ID" value="PVZ72284.1"/>
    <property type="molecule type" value="Genomic_DNA"/>
</dbReference>
<accession>A0A2V1GZ09</accession>
<sequence>MIACSKLKAHLGGLFIISLLTCATAQAEDTFFFTVDGFAKSEVGSFVNATNGLKKGYKPGKTLYLSHQTETGYQRDKFKFSLLYRQDYAAWFDSDTAAFYRAVHNKKIPLEKREYLIDLQAKGIISSGVKFGYQFDFKGLDTLGVDVSFLQIRYLEDINLNGTGYGKSKKSYDYSIFADQKYSEDLLFGREVENTYGYGATLDLYGSWRITRNWQVDFLAKDIISHLKWDQLAYTKAIASDKNSSTGDDGVKSWNPTLSGTESYLPDTTIKLNKRVNVSSSYHWHNWSNRIGIQYMAKDYLVNYGIAYQGKCIKYQADLWIENKALELSIRHKNLYMALATNGTPDTAELIKFSLGIYY</sequence>